<keyword evidence="8 13" id="KW-0863">Zinc-finger</keyword>
<dbReference type="EMBL" id="AMZH03016240">
    <property type="protein sequence ID" value="RRT44792.1"/>
    <property type="molecule type" value="Genomic_DNA"/>
</dbReference>
<dbReference type="GO" id="GO:0016567">
    <property type="term" value="P:protein ubiquitination"/>
    <property type="evidence" value="ECO:0007669"/>
    <property type="project" value="UniProtKB-UniPathway"/>
</dbReference>
<reference evidence="16 17" key="1">
    <citation type="journal article" date="2014" name="Agronomy (Basel)">
        <title>A Draft Genome Sequence for Ensete ventricosum, the Drought-Tolerant Tree Against Hunger.</title>
        <authorList>
            <person name="Harrison J."/>
            <person name="Moore K.A."/>
            <person name="Paszkiewicz K."/>
            <person name="Jones T."/>
            <person name="Grant M."/>
            <person name="Ambacheew D."/>
            <person name="Muzemil S."/>
            <person name="Studholme D.J."/>
        </authorList>
    </citation>
    <scope>NUCLEOTIDE SEQUENCE [LARGE SCALE GENOMIC DNA]</scope>
</reference>
<dbReference type="GO" id="GO:0061630">
    <property type="term" value="F:ubiquitin protein ligase activity"/>
    <property type="evidence" value="ECO:0007669"/>
    <property type="project" value="UniProtKB-EC"/>
</dbReference>
<organism evidence="16 17">
    <name type="scientific">Ensete ventricosum</name>
    <name type="common">Abyssinian banana</name>
    <name type="synonym">Musa ensete</name>
    <dbReference type="NCBI Taxonomy" id="4639"/>
    <lineage>
        <taxon>Eukaryota</taxon>
        <taxon>Viridiplantae</taxon>
        <taxon>Streptophyta</taxon>
        <taxon>Embryophyta</taxon>
        <taxon>Tracheophyta</taxon>
        <taxon>Spermatophyta</taxon>
        <taxon>Magnoliopsida</taxon>
        <taxon>Liliopsida</taxon>
        <taxon>Zingiberales</taxon>
        <taxon>Musaceae</taxon>
        <taxon>Ensete</taxon>
    </lineage>
</organism>
<evidence type="ECO:0000256" key="8">
    <source>
        <dbReference type="ARBA" id="ARBA00022771"/>
    </source>
</evidence>
<evidence type="ECO:0000256" key="4">
    <source>
        <dbReference type="ARBA" id="ARBA00012483"/>
    </source>
</evidence>
<evidence type="ECO:0000313" key="17">
    <source>
        <dbReference type="Proteomes" id="UP000287651"/>
    </source>
</evidence>
<keyword evidence="12 14" id="KW-0472">Membrane</keyword>
<dbReference type="InterPro" id="IPR013083">
    <property type="entry name" value="Znf_RING/FYVE/PHD"/>
</dbReference>
<name>A0A426XZA8_ENSVE</name>
<accession>A0A426XZA8</accession>
<dbReference type="EC" id="2.3.2.27" evidence="4"/>
<dbReference type="InterPro" id="IPR044600">
    <property type="entry name" value="ATL1/ATL16-like"/>
</dbReference>
<evidence type="ECO:0000256" key="9">
    <source>
        <dbReference type="ARBA" id="ARBA00022786"/>
    </source>
</evidence>
<keyword evidence="7" id="KW-0479">Metal-binding</keyword>
<evidence type="ECO:0000256" key="5">
    <source>
        <dbReference type="ARBA" id="ARBA00022679"/>
    </source>
</evidence>
<evidence type="ECO:0000256" key="11">
    <source>
        <dbReference type="ARBA" id="ARBA00022989"/>
    </source>
</evidence>
<dbReference type="Gene3D" id="3.30.40.10">
    <property type="entry name" value="Zinc/RING finger domain, C3HC4 (zinc finger)"/>
    <property type="match status" value="1"/>
</dbReference>
<feature type="domain" description="RING-type" evidence="15">
    <location>
        <begin position="138"/>
        <end position="180"/>
    </location>
</feature>
<evidence type="ECO:0000256" key="3">
    <source>
        <dbReference type="ARBA" id="ARBA00004906"/>
    </source>
</evidence>
<dbReference type="GO" id="GO:0008270">
    <property type="term" value="F:zinc ion binding"/>
    <property type="evidence" value="ECO:0007669"/>
    <property type="project" value="UniProtKB-KW"/>
</dbReference>
<dbReference type="Pfam" id="PF13639">
    <property type="entry name" value="zf-RING_2"/>
    <property type="match status" value="1"/>
</dbReference>
<feature type="transmembrane region" description="Helical" evidence="14">
    <location>
        <begin position="63"/>
        <end position="85"/>
    </location>
</feature>
<dbReference type="PANTHER" id="PTHR46913">
    <property type="entry name" value="RING-H2 FINGER PROTEIN ATL16"/>
    <property type="match status" value="1"/>
</dbReference>
<keyword evidence="9" id="KW-0833">Ubl conjugation pathway</keyword>
<dbReference type="PROSITE" id="PS50089">
    <property type="entry name" value="ZF_RING_2"/>
    <property type="match status" value="1"/>
</dbReference>
<gene>
    <name evidence="16" type="ORF">B296_00055541</name>
</gene>
<comment type="caution">
    <text evidence="16">The sequence shown here is derived from an EMBL/GenBank/DDBJ whole genome shotgun (WGS) entry which is preliminary data.</text>
</comment>
<comment type="subcellular location">
    <subcellularLocation>
        <location evidence="2">Membrane</location>
        <topology evidence="2">Single-pass membrane protein</topology>
    </subcellularLocation>
</comment>
<dbReference type="SUPFAM" id="SSF57850">
    <property type="entry name" value="RING/U-box"/>
    <property type="match status" value="1"/>
</dbReference>
<dbReference type="GO" id="GO:0016020">
    <property type="term" value="C:membrane"/>
    <property type="evidence" value="ECO:0007669"/>
    <property type="project" value="UniProtKB-SubCell"/>
</dbReference>
<evidence type="ECO:0000256" key="2">
    <source>
        <dbReference type="ARBA" id="ARBA00004167"/>
    </source>
</evidence>
<evidence type="ECO:0000256" key="10">
    <source>
        <dbReference type="ARBA" id="ARBA00022833"/>
    </source>
</evidence>
<dbReference type="UniPathway" id="UPA00143"/>
<evidence type="ECO:0000313" key="16">
    <source>
        <dbReference type="EMBL" id="RRT44792.1"/>
    </source>
</evidence>
<keyword evidence="11 14" id="KW-1133">Transmembrane helix</keyword>
<keyword evidence="5" id="KW-0808">Transferase</keyword>
<protein>
    <recommendedName>
        <fullName evidence="4">RING-type E3 ubiquitin transferase</fullName>
        <ecNumber evidence="4">2.3.2.27</ecNumber>
    </recommendedName>
</protein>
<evidence type="ECO:0000256" key="1">
    <source>
        <dbReference type="ARBA" id="ARBA00000900"/>
    </source>
</evidence>
<evidence type="ECO:0000256" key="12">
    <source>
        <dbReference type="ARBA" id="ARBA00023136"/>
    </source>
</evidence>
<sequence>MGRTLFVRSSHRFSSRTPSHLPLPPLPRIASPSACMEAQNAQPFRWHYDMLDDKNFHVRGRCLLLLLVSFFALLSFALLCLYIWWACRYRRWAAETGSASVSSAAMSPCKAGLDADTIGSFPVHLHRAPGTGDEASQCSICLSCLMEGDKIKVLPGCSHGFHPDCVDEWLRDQANCPLCRASLDRSSVAEAKEAVP</sequence>
<proteinExistence type="predicted"/>
<evidence type="ECO:0000256" key="7">
    <source>
        <dbReference type="ARBA" id="ARBA00022723"/>
    </source>
</evidence>
<comment type="catalytic activity">
    <reaction evidence="1">
        <text>S-ubiquitinyl-[E2 ubiquitin-conjugating enzyme]-L-cysteine + [acceptor protein]-L-lysine = [E2 ubiquitin-conjugating enzyme]-L-cysteine + N(6)-ubiquitinyl-[acceptor protein]-L-lysine.</text>
        <dbReference type="EC" id="2.3.2.27"/>
    </reaction>
</comment>
<comment type="pathway">
    <text evidence="3">Protein modification; protein ubiquitination.</text>
</comment>
<evidence type="ECO:0000256" key="6">
    <source>
        <dbReference type="ARBA" id="ARBA00022692"/>
    </source>
</evidence>
<evidence type="ECO:0000256" key="14">
    <source>
        <dbReference type="SAM" id="Phobius"/>
    </source>
</evidence>
<dbReference type="AlphaFoldDB" id="A0A426XZA8"/>
<dbReference type="InterPro" id="IPR001841">
    <property type="entry name" value="Znf_RING"/>
</dbReference>
<dbReference type="Proteomes" id="UP000287651">
    <property type="component" value="Unassembled WGS sequence"/>
</dbReference>
<dbReference type="PANTHER" id="PTHR46913:SF1">
    <property type="entry name" value="RING-H2 FINGER PROTEIN ATL16"/>
    <property type="match status" value="1"/>
</dbReference>
<keyword evidence="6 14" id="KW-0812">Transmembrane</keyword>
<evidence type="ECO:0000256" key="13">
    <source>
        <dbReference type="PROSITE-ProRule" id="PRU00175"/>
    </source>
</evidence>
<dbReference type="SMART" id="SM00184">
    <property type="entry name" value="RING"/>
    <property type="match status" value="1"/>
</dbReference>
<keyword evidence="10" id="KW-0862">Zinc</keyword>
<evidence type="ECO:0000259" key="15">
    <source>
        <dbReference type="PROSITE" id="PS50089"/>
    </source>
</evidence>